<dbReference type="RefSeq" id="WP_148136183.1">
    <property type="nucleotide sequence ID" value="NZ_CP017634.1"/>
</dbReference>
<dbReference type="InterPro" id="IPR000551">
    <property type="entry name" value="MerR-type_HTH_dom"/>
</dbReference>
<dbReference type="SUPFAM" id="SSF46955">
    <property type="entry name" value="Putative DNA-binding domain"/>
    <property type="match status" value="1"/>
</dbReference>
<keyword evidence="4" id="KW-1185">Reference proteome</keyword>
<dbReference type="Proteomes" id="UP000323521">
    <property type="component" value="Chromosome"/>
</dbReference>
<dbReference type="CDD" id="cd01109">
    <property type="entry name" value="HTH_YyaN"/>
    <property type="match status" value="1"/>
</dbReference>
<evidence type="ECO:0000313" key="4">
    <source>
        <dbReference type="Proteomes" id="UP000323521"/>
    </source>
</evidence>
<feature type="domain" description="HTH merR-type" evidence="2">
    <location>
        <begin position="2"/>
        <end position="71"/>
    </location>
</feature>
<keyword evidence="1" id="KW-0238">DNA-binding</keyword>
<dbReference type="AlphaFoldDB" id="A0A3G1KWN1"/>
<dbReference type="Pfam" id="PF13411">
    <property type="entry name" value="MerR_1"/>
    <property type="match status" value="1"/>
</dbReference>
<dbReference type="PANTHER" id="PTHR30204">
    <property type="entry name" value="REDOX-CYCLING DRUG-SENSING TRANSCRIPTIONAL ACTIVATOR SOXR"/>
    <property type="match status" value="1"/>
</dbReference>
<evidence type="ECO:0000256" key="1">
    <source>
        <dbReference type="ARBA" id="ARBA00023125"/>
    </source>
</evidence>
<dbReference type="PROSITE" id="PS50937">
    <property type="entry name" value="HTH_MERR_2"/>
    <property type="match status" value="1"/>
</dbReference>
<evidence type="ECO:0000313" key="3">
    <source>
        <dbReference type="EMBL" id="ATW26856.1"/>
    </source>
</evidence>
<dbReference type="KEGG" id="fwa:DCMF_20685"/>
<dbReference type="EMBL" id="CP017634">
    <property type="protein sequence ID" value="ATW26856.1"/>
    <property type="molecule type" value="Genomic_DNA"/>
</dbReference>
<protein>
    <submittedName>
        <fullName evidence="3">MerR family transcriptional regulator</fullName>
    </submittedName>
</protein>
<dbReference type="InterPro" id="IPR047057">
    <property type="entry name" value="MerR_fam"/>
</dbReference>
<accession>A0A3G1KWN1</accession>
<organism evidence="3 4">
    <name type="scientific">Formimonas warabiya</name>
    <dbReference type="NCBI Taxonomy" id="1761012"/>
    <lineage>
        <taxon>Bacteria</taxon>
        <taxon>Bacillati</taxon>
        <taxon>Bacillota</taxon>
        <taxon>Clostridia</taxon>
        <taxon>Eubacteriales</taxon>
        <taxon>Peptococcaceae</taxon>
        <taxon>Candidatus Formimonas</taxon>
    </lineage>
</organism>
<dbReference type="GO" id="GO:0003677">
    <property type="term" value="F:DNA binding"/>
    <property type="evidence" value="ECO:0007669"/>
    <property type="project" value="UniProtKB-KW"/>
</dbReference>
<proteinExistence type="predicted"/>
<dbReference type="InterPro" id="IPR009061">
    <property type="entry name" value="DNA-bd_dom_put_sf"/>
</dbReference>
<reference evidence="3 4" key="1">
    <citation type="submission" date="2016-10" db="EMBL/GenBank/DDBJ databases">
        <title>Complete Genome Sequence of Peptococcaceae strain DCMF.</title>
        <authorList>
            <person name="Edwards R.J."/>
            <person name="Holland S.I."/>
            <person name="Deshpande N.P."/>
            <person name="Wong Y.K."/>
            <person name="Ertan H."/>
            <person name="Manefield M."/>
            <person name="Russell T.L."/>
            <person name="Lee M.J."/>
        </authorList>
    </citation>
    <scope>NUCLEOTIDE SEQUENCE [LARGE SCALE GENOMIC DNA]</scope>
    <source>
        <strain evidence="3 4">DCMF</strain>
    </source>
</reference>
<dbReference type="GO" id="GO:0003700">
    <property type="term" value="F:DNA-binding transcription factor activity"/>
    <property type="evidence" value="ECO:0007669"/>
    <property type="project" value="InterPro"/>
</dbReference>
<sequence>MNYSIKEVSQRFNISPYTLRYYEKEGLLPSIHRTPNGTRTYSDVDLEWLHLICCMRATGMSIAYIKKYVDLCRLGKDTIPERRQIILRQKEIIENHIKEYQGLLKLVNKKLKYYDHIADPSQKNLNCNVMNVKGTGPLTT</sequence>
<dbReference type="PANTHER" id="PTHR30204:SF82">
    <property type="entry name" value="TRANSCRIPTIONAL REGULATOR, MERR FAMILY"/>
    <property type="match status" value="1"/>
</dbReference>
<evidence type="ECO:0000259" key="2">
    <source>
        <dbReference type="PROSITE" id="PS50937"/>
    </source>
</evidence>
<name>A0A3G1KWN1_FORW1</name>
<dbReference type="OrthoDB" id="9811174at2"/>
<dbReference type="SMART" id="SM00422">
    <property type="entry name" value="HTH_MERR"/>
    <property type="match status" value="1"/>
</dbReference>
<dbReference type="Gene3D" id="1.10.1660.10">
    <property type="match status" value="1"/>
</dbReference>
<gene>
    <name evidence="3" type="ORF">DCMF_20685</name>
</gene>